<protein>
    <submittedName>
        <fullName evidence="1">Uncharacterized protein</fullName>
    </submittedName>
</protein>
<dbReference type="HOGENOM" id="CLU_2762958_0_0_1"/>
<dbReference type="InParanoid" id="A0A061FVZ6"/>
<reference evidence="1 2" key="1">
    <citation type="journal article" date="2013" name="Genome Biol.">
        <title>The genome sequence of the most widely cultivated cacao type and its use to identify candidate genes regulating pod color.</title>
        <authorList>
            <person name="Motamayor J.C."/>
            <person name="Mockaitis K."/>
            <person name="Schmutz J."/>
            <person name="Haiminen N."/>
            <person name="Iii D.L."/>
            <person name="Cornejo O."/>
            <person name="Findley S.D."/>
            <person name="Zheng P."/>
            <person name="Utro F."/>
            <person name="Royaert S."/>
            <person name="Saski C."/>
            <person name="Jenkins J."/>
            <person name="Podicheti R."/>
            <person name="Zhao M."/>
            <person name="Scheffler B.E."/>
            <person name="Stack J.C."/>
            <person name="Feltus F.A."/>
            <person name="Mustiga G.M."/>
            <person name="Amores F."/>
            <person name="Phillips W."/>
            <person name="Marelli J.P."/>
            <person name="May G.D."/>
            <person name="Shapiro H."/>
            <person name="Ma J."/>
            <person name="Bustamante C.D."/>
            <person name="Schnell R.J."/>
            <person name="Main D."/>
            <person name="Gilbert D."/>
            <person name="Parida L."/>
            <person name="Kuhn D.N."/>
        </authorList>
    </citation>
    <scope>NUCLEOTIDE SEQUENCE [LARGE SCALE GENOMIC DNA]</scope>
    <source>
        <strain evidence="2">cv. Matina 1-6</strain>
    </source>
</reference>
<dbReference type="AlphaFoldDB" id="A0A061FVZ6"/>
<name>A0A061FVZ6_THECC</name>
<proteinExistence type="predicted"/>
<evidence type="ECO:0000313" key="2">
    <source>
        <dbReference type="Proteomes" id="UP000026915"/>
    </source>
</evidence>
<dbReference type="Proteomes" id="UP000026915">
    <property type="component" value="Chromosome 3"/>
</dbReference>
<evidence type="ECO:0000313" key="1">
    <source>
        <dbReference type="EMBL" id="EOY21426.1"/>
    </source>
</evidence>
<keyword evidence="2" id="KW-1185">Reference proteome</keyword>
<dbReference type="Gramene" id="EOY21426">
    <property type="protein sequence ID" value="EOY21426"/>
    <property type="gene ID" value="TCM_012953"/>
</dbReference>
<gene>
    <name evidence="1" type="ORF">TCM_012953</name>
</gene>
<organism evidence="1 2">
    <name type="scientific">Theobroma cacao</name>
    <name type="common">Cacao</name>
    <name type="synonym">Cocoa</name>
    <dbReference type="NCBI Taxonomy" id="3641"/>
    <lineage>
        <taxon>Eukaryota</taxon>
        <taxon>Viridiplantae</taxon>
        <taxon>Streptophyta</taxon>
        <taxon>Embryophyta</taxon>
        <taxon>Tracheophyta</taxon>
        <taxon>Spermatophyta</taxon>
        <taxon>Magnoliopsida</taxon>
        <taxon>eudicotyledons</taxon>
        <taxon>Gunneridae</taxon>
        <taxon>Pentapetalae</taxon>
        <taxon>rosids</taxon>
        <taxon>malvids</taxon>
        <taxon>Malvales</taxon>
        <taxon>Malvaceae</taxon>
        <taxon>Byttnerioideae</taxon>
        <taxon>Theobroma</taxon>
    </lineage>
</organism>
<accession>A0A061FVZ6</accession>
<dbReference type="EMBL" id="CM001881">
    <property type="protein sequence ID" value="EOY21426.1"/>
    <property type="molecule type" value="Genomic_DNA"/>
</dbReference>
<sequence length="70" mass="8194">MGRRKIKACLLPYENLLILSFPLSIRRLDDLQIQFNSKHDDYTVRLRYRILCCTLWGLNEASSSIHAVLT</sequence>